<evidence type="ECO:0000313" key="2">
    <source>
        <dbReference type="Proteomes" id="UP000515465"/>
    </source>
</evidence>
<sequence length="178" mass="18861">MNVADARKVLLAAGYVLADRPPTRGTSFTNEIVLSVFGLGSRPGLAAIGVIYETAGDTSDRDVEWFVTNAGTTGLTDRVSIFPRHPNNYRVLELLPAAGGWGHSILVGDFVRYADAISAARSRHTAMVFTSGGRAVGHVVNFTRQAELGEHPIPVTSLAGLAKTGDSAATPFKRSKKP</sequence>
<organism evidence="1 2">
    <name type="scientific">Mesorhizobium huakuii</name>
    <dbReference type="NCBI Taxonomy" id="28104"/>
    <lineage>
        <taxon>Bacteria</taxon>
        <taxon>Pseudomonadati</taxon>
        <taxon>Pseudomonadota</taxon>
        <taxon>Alphaproteobacteria</taxon>
        <taxon>Hyphomicrobiales</taxon>
        <taxon>Phyllobacteriaceae</taxon>
        <taxon>Mesorhizobium</taxon>
    </lineage>
</organism>
<gene>
    <name evidence="1" type="ORF">HB778_30620</name>
</gene>
<dbReference type="Proteomes" id="UP000515465">
    <property type="component" value="Chromosome"/>
</dbReference>
<evidence type="ECO:0000313" key="1">
    <source>
        <dbReference type="EMBL" id="QND60418.1"/>
    </source>
</evidence>
<dbReference type="RefSeq" id="WP_183459323.1">
    <property type="nucleotide sequence ID" value="NZ_CP050296.1"/>
</dbReference>
<reference evidence="2" key="1">
    <citation type="journal article" date="2020" name="Mol. Plant Microbe">
        <title>Rhizobial microsymbionts of the narrowly endemic Oxytropis species growing in Kamchatka are characterized by significant genetic diversity and possess a set of genes that are associated with T3SS and T6SS secretion systems and can affect the development of symbiosis.</title>
        <authorList>
            <person name="Safronova V."/>
            <person name="Guro P."/>
            <person name="Sazanova A."/>
            <person name="Kuznetsova I."/>
            <person name="Belimov A."/>
            <person name="Yakubov V."/>
            <person name="Chirak E."/>
            <person name="Afonin A."/>
            <person name="Gogolev Y."/>
            <person name="Andronov E."/>
            <person name="Tikhonovich I."/>
        </authorList>
    </citation>
    <scope>NUCLEOTIDE SEQUENCE [LARGE SCALE GENOMIC DNA]</scope>
    <source>
        <strain evidence="2">583</strain>
    </source>
</reference>
<dbReference type="EMBL" id="CP050296">
    <property type="protein sequence ID" value="QND60418.1"/>
    <property type="molecule type" value="Genomic_DNA"/>
</dbReference>
<protein>
    <submittedName>
        <fullName evidence="1">Uncharacterized protein</fullName>
    </submittedName>
</protein>
<dbReference type="AlphaFoldDB" id="A0A7G6T0Y6"/>
<name>A0A7G6T0Y6_9HYPH</name>
<accession>A0A7G6T0Y6</accession>
<proteinExistence type="predicted"/>